<keyword evidence="10" id="KW-1185">Reference proteome</keyword>
<protein>
    <submittedName>
        <fullName evidence="9">RagB/SusD family nutrient uptake outer membrane protein</fullName>
    </submittedName>
</protein>
<evidence type="ECO:0000256" key="5">
    <source>
        <dbReference type="ARBA" id="ARBA00023237"/>
    </source>
</evidence>
<evidence type="ECO:0000256" key="1">
    <source>
        <dbReference type="ARBA" id="ARBA00004442"/>
    </source>
</evidence>
<name>A0ABT4PH16_9BACT</name>
<evidence type="ECO:0000313" key="9">
    <source>
        <dbReference type="EMBL" id="MCZ8372339.1"/>
    </source>
</evidence>
<accession>A0ABT4PH16</accession>
<dbReference type="EMBL" id="JAPZVM010000003">
    <property type="protein sequence ID" value="MCZ8372339.1"/>
    <property type="molecule type" value="Genomic_DNA"/>
</dbReference>
<dbReference type="Pfam" id="PF07980">
    <property type="entry name" value="SusD_RagB"/>
    <property type="match status" value="1"/>
</dbReference>
<keyword evidence="5" id="KW-0998">Cell outer membrane</keyword>
<dbReference type="InterPro" id="IPR033985">
    <property type="entry name" value="SusD-like_N"/>
</dbReference>
<evidence type="ECO:0000259" key="7">
    <source>
        <dbReference type="Pfam" id="PF07980"/>
    </source>
</evidence>
<keyword evidence="3 6" id="KW-0732">Signal</keyword>
<keyword evidence="4" id="KW-0472">Membrane</keyword>
<comment type="similarity">
    <text evidence="2">Belongs to the SusD family.</text>
</comment>
<reference evidence="9" key="1">
    <citation type="submission" date="2022-12" db="EMBL/GenBank/DDBJ databases">
        <title>Phocaeicola acetigenes sp. nov., isolated feces from a healthy human.</title>
        <authorList>
            <person name="Do H."/>
            <person name="Ha Y.B."/>
            <person name="Kim J.-S."/>
            <person name="Suh M.K."/>
            <person name="Kim H.S."/>
            <person name="Lee J.-S."/>
        </authorList>
    </citation>
    <scope>NUCLEOTIDE SEQUENCE</scope>
    <source>
        <strain evidence="9">KGMB11183</strain>
    </source>
</reference>
<dbReference type="PROSITE" id="PS51257">
    <property type="entry name" value="PROKAR_LIPOPROTEIN"/>
    <property type="match status" value="1"/>
</dbReference>
<evidence type="ECO:0000313" key="10">
    <source>
        <dbReference type="Proteomes" id="UP001141933"/>
    </source>
</evidence>
<evidence type="ECO:0000256" key="2">
    <source>
        <dbReference type="ARBA" id="ARBA00006275"/>
    </source>
</evidence>
<organism evidence="9 10">
    <name type="scientific">Phocaeicola acetigenes</name>
    <dbReference type="NCBI Taxonomy" id="3016083"/>
    <lineage>
        <taxon>Bacteria</taxon>
        <taxon>Pseudomonadati</taxon>
        <taxon>Bacteroidota</taxon>
        <taxon>Bacteroidia</taxon>
        <taxon>Bacteroidales</taxon>
        <taxon>Bacteroidaceae</taxon>
        <taxon>Phocaeicola</taxon>
    </lineage>
</organism>
<feature type="chain" id="PRO_5047451767" evidence="6">
    <location>
        <begin position="21"/>
        <end position="465"/>
    </location>
</feature>
<feature type="signal peptide" evidence="6">
    <location>
        <begin position="1"/>
        <end position="20"/>
    </location>
</feature>
<feature type="domain" description="RagB/SusD" evidence="7">
    <location>
        <begin position="346"/>
        <end position="463"/>
    </location>
</feature>
<dbReference type="Proteomes" id="UP001141933">
    <property type="component" value="Unassembled WGS sequence"/>
</dbReference>
<dbReference type="Gene3D" id="1.25.40.390">
    <property type="match status" value="1"/>
</dbReference>
<dbReference type="InterPro" id="IPR011990">
    <property type="entry name" value="TPR-like_helical_dom_sf"/>
</dbReference>
<comment type="caution">
    <text evidence="9">The sequence shown here is derived from an EMBL/GenBank/DDBJ whole genome shotgun (WGS) entry which is preliminary data.</text>
</comment>
<evidence type="ECO:0000256" key="3">
    <source>
        <dbReference type="ARBA" id="ARBA00022729"/>
    </source>
</evidence>
<evidence type="ECO:0000259" key="8">
    <source>
        <dbReference type="Pfam" id="PF14322"/>
    </source>
</evidence>
<dbReference type="Pfam" id="PF14322">
    <property type="entry name" value="SusD-like_3"/>
    <property type="match status" value="1"/>
</dbReference>
<gene>
    <name evidence="9" type="ORF">O6P32_06395</name>
</gene>
<evidence type="ECO:0000256" key="6">
    <source>
        <dbReference type="SAM" id="SignalP"/>
    </source>
</evidence>
<evidence type="ECO:0000256" key="4">
    <source>
        <dbReference type="ARBA" id="ARBA00023136"/>
    </source>
</evidence>
<sequence length="465" mass="52971">MNKKILFLGAALCFSLTACNDFLDIKPKGIVIPETCDDYEALLNDAQLMKASESYPIYMTDDILLFEDDDMTGGFNGMELPQQRLYTFDSKVFGDGEDDGLWTYSYQRIYTYNVIISDIMQSTGSTEKHKKEVLAEALVGRAFEYLTLVNAYAKHYDPQTASTDLGVPLRLDKDINKTNLTRATVQEVYDQIKSDLDQAAPNLPDRPLLNAYRASKPVGYGMLARMYLYMGDYQKALDNARLSLENNSSLLDLRQYNVVNPEQYFGRTDLPQELADSPENIYIRKMPYVYGVNASVYGSEDLLSLYDQESDKRFLLYFTRRLGDVTCEADLYAPYVSFNVAMGTPEIYLIAAECEARIGSKDQAMNYINTLRDNRILNNKALSAKNNAEALRIVLEERRRELTMVGCTRLIDLKRLNREPEFAKTITHTINGTAYKLEPNSPKYVLPIPPTVLRYNPNMPDNPRD</sequence>
<feature type="domain" description="SusD-like N-terminal" evidence="8">
    <location>
        <begin position="21"/>
        <end position="228"/>
    </location>
</feature>
<comment type="subcellular location">
    <subcellularLocation>
        <location evidence="1">Cell outer membrane</location>
    </subcellularLocation>
</comment>
<proteinExistence type="inferred from homology"/>
<dbReference type="SUPFAM" id="SSF48452">
    <property type="entry name" value="TPR-like"/>
    <property type="match status" value="1"/>
</dbReference>
<dbReference type="InterPro" id="IPR012944">
    <property type="entry name" value="SusD_RagB_dom"/>
</dbReference>
<dbReference type="RefSeq" id="WP_269877507.1">
    <property type="nucleotide sequence ID" value="NZ_JAPZVM010000003.1"/>
</dbReference>